<comment type="caution">
    <text evidence="4">The sequence shown here is derived from an EMBL/GenBank/DDBJ whole genome shotgun (WGS) entry which is preliminary data.</text>
</comment>
<comment type="similarity">
    <text evidence="1">Belongs to the short-chain dehydrogenases/reductases (SDR) family.</text>
</comment>
<gene>
    <name evidence="4" type="ORF">OJ996_00635</name>
</gene>
<protein>
    <submittedName>
        <fullName evidence="4">SDR family oxidoreductase</fullName>
    </submittedName>
</protein>
<dbReference type="InterPro" id="IPR036291">
    <property type="entry name" value="NAD(P)-bd_dom_sf"/>
</dbReference>
<organism evidence="4 5">
    <name type="scientific">Luteolibacter rhizosphaerae</name>
    <dbReference type="NCBI Taxonomy" id="2989719"/>
    <lineage>
        <taxon>Bacteria</taxon>
        <taxon>Pseudomonadati</taxon>
        <taxon>Verrucomicrobiota</taxon>
        <taxon>Verrucomicrobiia</taxon>
        <taxon>Verrucomicrobiales</taxon>
        <taxon>Verrucomicrobiaceae</taxon>
        <taxon>Luteolibacter</taxon>
    </lineage>
</organism>
<sequence length="248" mass="26116">MSGKTAGVRSILITGANGGLGLGIARYFLEKDPDAKVWLGVRSNRGNAEALVRDYPDRSALVDLDVTAKESWENAVATITAADGRLDVLVNNAGLHQDHLLAAMPDEAWSSVISTNLDAVFLGCRAVIRPMMLNRFGRIVNIASLSAILPPLGQTNYAAAKAGVVALSQTLAKEVARSGITVNAILPGYIQTEALAHMDEEAAKRAKAGIPMRRFGTPSEVAAAVFFLACHDAAYVTGSALKIDGGIF</sequence>
<dbReference type="PROSITE" id="PS00061">
    <property type="entry name" value="ADH_SHORT"/>
    <property type="match status" value="1"/>
</dbReference>
<dbReference type="Gene3D" id="3.40.50.720">
    <property type="entry name" value="NAD(P)-binding Rossmann-like Domain"/>
    <property type="match status" value="1"/>
</dbReference>
<evidence type="ECO:0000313" key="4">
    <source>
        <dbReference type="EMBL" id="MCW1912060.1"/>
    </source>
</evidence>
<dbReference type="PANTHER" id="PTHR42760">
    <property type="entry name" value="SHORT-CHAIN DEHYDROGENASES/REDUCTASES FAMILY MEMBER"/>
    <property type="match status" value="1"/>
</dbReference>
<reference evidence="4" key="1">
    <citation type="submission" date="2022-10" db="EMBL/GenBank/DDBJ databases">
        <title>Luteolibacter sp. GHJ8, whole genome shotgun sequencing project.</title>
        <authorList>
            <person name="Zhao G."/>
            <person name="Shen L."/>
        </authorList>
    </citation>
    <scope>NUCLEOTIDE SEQUENCE</scope>
    <source>
        <strain evidence="4">GHJ8</strain>
    </source>
</reference>
<evidence type="ECO:0000256" key="2">
    <source>
        <dbReference type="ARBA" id="ARBA00023002"/>
    </source>
</evidence>
<dbReference type="PANTHER" id="PTHR42760:SF133">
    <property type="entry name" value="3-OXOACYL-[ACYL-CARRIER-PROTEIN] REDUCTASE"/>
    <property type="match status" value="1"/>
</dbReference>
<name>A0ABT3FWU5_9BACT</name>
<keyword evidence="2" id="KW-0560">Oxidoreductase</keyword>
<accession>A0ABT3FWU5</accession>
<dbReference type="EMBL" id="JAPDDR010000001">
    <property type="protein sequence ID" value="MCW1912060.1"/>
    <property type="molecule type" value="Genomic_DNA"/>
</dbReference>
<feature type="domain" description="Ketoreductase" evidence="3">
    <location>
        <begin position="9"/>
        <end position="188"/>
    </location>
</feature>
<dbReference type="InterPro" id="IPR020904">
    <property type="entry name" value="Sc_DH/Rdtase_CS"/>
</dbReference>
<dbReference type="RefSeq" id="WP_264510102.1">
    <property type="nucleotide sequence ID" value="NZ_JAPDDR010000001.1"/>
</dbReference>
<dbReference type="InterPro" id="IPR002347">
    <property type="entry name" value="SDR_fam"/>
</dbReference>
<dbReference type="Pfam" id="PF13561">
    <property type="entry name" value="adh_short_C2"/>
    <property type="match status" value="1"/>
</dbReference>
<keyword evidence="5" id="KW-1185">Reference proteome</keyword>
<dbReference type="SMART" id="SM00822">
    <property type="entry name" value="PKS_KR"/>
    <property type="match status" value="1"/>
</dbReference>
<dbReference type="PRINTS" id="PR00081">
    <property type="entry name" value="GDHRDH"/>
</dbReference>
<evidence type="ECO:0000259" key="3">
    <source>
        <dbReference type="SMART" id="SM00822"/>
    </source>
</evidence>
<dbReference type="Proteomes" id="UP001165653">
    <property type="component" value="Unassembled WGS sequence"/>
</dbReference>
<dbReference type="PRINTS" id="PR00080">
    <property type="entry name" value="SDRFAMILY"/>
</dbReference>
<dbReference type="SUPFAM" id="SSF51735">
    <property type="entry name" value="NAD(P)-binding Rossmann-fold domains"/>
    <property type="match status" value="1"/>
</dbReference>
<proteinExistence type="inferred from homology"/>
<dbReference type="InterPro" id="IPR057326">
    <property type="entry name" value="KR_dom"/>
</dbReference>
<evidence type="ECO:0000313" key="5">
    <source>
        <dbReference type="Proteomes" id="UP001165653"/>
    </source>
</evidence>
<evidence type="ECO:0000256" key="1">
    <source>
        <dbReference type="ARBA" id="ARBA00006484"/>
    </source>
</evidence>